<comment type="caution">
    <text evidence="8">The sequence shown here is derived from an EMBL/GenBank/DDBJ whole genome shotgun (WGS) entry which is preliminary data.</text>
</comment>
<keyword evidence="6" id="KW-0813">Transport</keyword>
<comment type="similarity">
    <text evidence="2 6">Belongs to the ABC-3 integral membrane protein family.</text>
</comment>
<reference evidence="8 9" key="1">
    <citation type="submission" date="2013-02" db="EMBL/GenBank/DDBJ databases">
        <title>Co-occurrence of anaerobic bacteria in colorectal carcinomas.</title>
        <authorList>
            <person name="Holt R.A."/>
            <person name="Warren R.L."/>
            <person name="Allen-Vercoe E."/>
            <person name="Pleasance S."/>
            <person name="Freeman D.J."/>
            <person name="Watson P."/>
            <person name="Moore R."/>
            <person name="Cochrane K."/>
        </authorList>
    </citation>
    <scope>NUCLEOTIDE SEQUENCE [LARGE SCALE GENOMIC DNA]</scope>
    <source>
        <strain evidence="8 9">CC57C</strain>
    </source>
</reference>
<protein>
    <submittedName>
        <fullName evidence="8">Cation ABC transporter permease protein</fullName>
    </submittedName>
</protein>
<evidence type="ECO:0000256" key="4">
    <source>
        <dbReference type="ARBA" id="ARBA00022989"/>
    </source>
</evidence>
<feature type="transmembrane region" description="Helical" evidence="7">
    <location>
        <begin position="39"/>
        <end position="57"/>
    </location>
</feature>
<gene>
    <name evidence="8" type="ORF">H740_00417</name>
</gene>
<keyword evidence="3 6" id="KW-0812">Transmembrane</keyword>
<feature type="non-terminal residue" evidence="8">
    <location>
        <position position="1"/>
    </location>
</feature>
<dbReference type="Gene3D" id="1.10.3470.10">
    <property type="entry name" value="ABC transporter involved in vitamin B12 uptake, BtuC"/>
    <property type="match status" value="1"/>
</dbReference>
<evidence type="ECO:0000256" key="1">
    <source>
        <dbReference type="ARBA" id="ARBA00004141"/>
    </source>
</evidence>
<feature type="transmembrane region" description="Helical" evidence="7">
    <location>
        <begin position="220"/>
        <end position="238"/>
    </location>
</feature>
<evidence type="ECO:0000256" key="6">
    <source>
        <dbReference type="RuleBase" id="RU003943"/>
    </source>
</evidence>
<dbReference type="STRING" id="1073353.H740_00417"/>
<dbReference type="RefSeq" id="WP_002950294.1">
    <property type="nucleotide sequence ID" value="NZ_AOTD01000006.1"/>
</dbReference>
<accession>M3I4T5</accession>
<dbReference type="EMBL" id="AOTD01000006">
    <property type="protein sequence ID" value="EMG31614.1"/>
    <property type="molecule type" value="Genomic_DNA"/>
</dbReference>
<dbReference type="Proteomes" id="UP000011782">
    <property type="component" value="Unassembled WGS sequence"/>
</dbReference>
<dbReference type="Pfam" id="PF00950">
    <property type="entry name" value="ABC-3"/>
    <property type="match status" value="1"/>
</dbReference>
<evidence type="ECO:0000256" key="7">
    <source>
        <dbReference type="SAM" id="Phobius"/>
    </source>
</evidence>
<feature type="transmembrane region" description="Helical" evidence="7">
    <location>
        <begin position="171"/>
        <end position="188"/>
    </location>
</feature>
<evidence type="ECO:0000256" key="2">
    <source>
        <dbReference type="ARBA" id="ARBA00008034"/>
    </source>
</evidence>
<evidence type="ECO:0000256" key="5">
    <source>
        <dbReference type="ARBA" id="ARBA00023136"/>
    </source>
</evidence>
<name>M3I4T5_9BACT</name>
<dbReference type="PANTHER" id="PTHR30477">
    <property type="entry name" value="ABC-TRANSPORTER METAL-BINDING PROTEIN"/>
    <property type="match status" value="1"/>
</dbReference>
<feature type="transmembrane region" description="Helical" evidence="7">
    <location>
        <begin position="108"/>
        <end position="126"/>
    </location>
</feature>
<organism evidence="8 9">
    <name type="scientific">Campylobacter showae CC57C</name>
    <dbReference type="NCBI Taxonomy" id="1073353"/>
    <lineage>
        <taxon>Bacteria</taxon>
        <taxon>Pseudomonadati</taxon>
        <taxon>Campylobacterota</taxon>
        <taxon>Epsilonproteobacteria</taxon>
        <taxon>Campylobacterales</taxon>
        <taxon>Campylobacteraceae</taxon>
        <taxon>Campylobacter</taxon>
    </lineage>
</organism>
<dbReference type="SUPFAM" id="SSF81345">
    <property type="entry name" value="ABC transporter involved in vitamin B12 uptake, BtuC"/>
    <property type="match status" value="1"/>
</dbReference>
<evidence type="ECO:0000313" key="8">
    <source>
        <dbReference type="EMBL" id="EMG31614.1"/>
    </source>
</evidence>
<feature type="transmembrane region" description="Helical" evidence="7">
    <location>
        <begin position="12"/>
        <end position="33"/>
    </location>
</feature>
<dbReference type="InterPro" id="IPR001626">
    <property type="entry name" value="ABC_TroCD"/>
</dbReference>
<keyword evidence="4 7" id="KW-1133">Transmembrane helix</keyword>
<dbReference type="InterPro" id="IPR037294">
    <property type="entry name" value="ABC_BtuC-like"/>
</dbReference>
<dbReference type="PANTHER" id="PTHR30477:SF18">
    <property type="entry name" value="METAL TRANSPORT SYSTEM MEMBRANE PROTEIN CT_417-RELATED"/>
    <property type="match status" value="1"/>
</dbReference>
<dbReference type="AlphaFoldDB" id="M3I4T5"/>
<feature type="transmembrane region" description="Helical" evidence="7">
    <location>
        <begin position="195"/>
        <end position="214"/>
    </location>
</feature>
<evidence type="ECO:0000256" key="3">
    <source>
        <dbReference type="ARBA" id="ARBA00022692"/>
    </source>
</evidence>
<dbReference type="OrthoDB" id="9798540at2"/>
<dbReference type="GO" id="GO:0043190">
    <property type="term" value="C:ATP-binding cassette (ABC) transporter complex"/>
    <property type="evidence" value="ECO:0007669"/>
    <property type="project" value="InterPro"/>
</dbReference>
<dbReference type="GO" id="GO:0010043">
    <property type="term" value="P:response to zinc ion"/>
    <property type="evidence" value="ECO:0007669"/>
    <property type="project" value="TreeGrafter"/>
</dbReference>
<proteinExistence type="inferred from homology"/>
<feature type="transmembrane region" description="Helical" evidence="7">
    <location>
        <begin position="69"/>
        <end position="88"/>
    </location>
</feature>
<keyword evidence="5 7" id="KW-0472">Membrane</keyword>
<comment type="subcellular location">
    <subcellularLocation>
        <location evidence="6">Cell membrane</location>
        <topology evidence="6">Multi-pass membrane protein</topology>
    </subcellularLocation>
    <subcellularLocation>
        <location evidence="1">Membrane</location>
        <topology evidence="1">Multi-pass membrane protein</topology>
    </subcellularLocation>
</comment>
<dbReference type="PATRIC" id="fig|1073353.3.peg.97"/>
<feature type="transmembrane region" description="Helical" evidence="7">
    <location>
        <begin position="147"/>
        <end position="165"/>
    </location>
</feature>
<sequence>GVIGTLTVINRMVFIAGGIAHGAYGGLGIAFYFSLEPLLGASLFSVFLALLIATITLKDKSKMDSVIGALWAFGMAFGIILTDLAPGYNVDLMSYLFGSILAVPQGDLVFMAVANCVILASVALFYRQFEALSFDAEFARLRGVRTTLLYYALTCMMALSVVMTIRAVGLILVIALLTIPPYIAGAVSSRLGTMMLNAALISAAFCVSGLWLSFEANLTSGASIILIASVCFFIFTTVKRR</sequence>
<evidence type="ECO:0000313" key="9">
    <source>
        <dbReference type="Proteomes" id="UP000011782"/>
    </source>
</evidence>
<dbReference type="GO" id="GO:0055085">
    <property type="term" value="P:transmembrane transport"/>
    <property type="evidence" value="ECO:0007669"/>
    <property type="project" value="InterPro"/>
</dbReference>